<dbReference type="Proteomes" id="UP000037510">
    <property type="component" value="Unassembled WGS sequence"/>
</dbReference>
<evidence type="ECO:0000313" key="3">
    <source>
        <dbReference type="EMBL" id="KOB70860.1"/>
    </source>
</evidence>
<dbReference type="GO" id="GO:0005886">
    <property type="term" value="C:plasma membrane"/>
    <property type="evidence" value="ECO:0007669"/>
    <property type="project" value="TreeGrafter"/>
</dbReference>
<comment type="caution">
    <text evidence="3">The sequence shown here is derived from an EMBL/GenBank/DDBJ whole genome shotgun (WGS) entry which is preliminary data.</text>
</comment>
<dbReference type="EMBL" id="JTDY01002717">
    <property type="protein sequence ID" value="KOB70860.1"/>
    <property type="molecule type" value="Genomic_DNA"/>
</dbReference>
<gene>
    <name evidence="3" type="ORF">OBRU01_11311</name>
</gene>
<keyword evidence="2" id="KW-1133">Transmembrane helix</keyword>
<feature type="compositionally biased region" description="Low complexity" evidence="1">
    <location>
        <begin position="64"/>
        <end position="81"/>
    </location>
</feature>
<keyword evidence="2" id="KW-0812">Transmembrane</keyword>
<feature type="transmembrane region" description="Helical" evidence="2">
    <location>
        <begin position="153"/>
        <end position="172"/>
    </location>
</feature>
<feature type="transmembrane region" description="Helical" evidence="2">
    <location>
        <begin position="20"/>
        <end position="40"/>
    </location>
</feature>
<dbReference type="InterPro" id="IPR051384">
    <property type="entry name" value="Mth_GPCR"/>
</dbReference>
<reference evidence="3 4" key="1">
    <citation type="journal article" date="2015" name="Genome Biol. Evol.">
        <title>The genome of winter moth (Operophtera brumata) provides a genomic perspective on sexual dimorphism and phenology.</title>
        <authorList>
            <person name="Derks M.F."/>
            <person name="Smit S."/>
            <person name="Salis L."/>
            <person name="Schijlen E."/>
            <person name="Bossers A."/>
            <person name="Mateman C."/>
            <person name="Pijl A.S."/>
            <person name="de Ridder D."/>
            <person name="Groenen M.A."/>
            <person name="Visser M.E."/>
            <person name="Megens H.J."/>
        </authorList>
    </citation>
    <scope>NUCLEOTIDE SEQUENCE [LARGE SCALE GENOMIC DNA]</scope>
    <source>
        <strain evidence="3">WM2013NL</strain>
        <tissue evidence="3">Head and thorax</tissue>
    </source>
</reference>
<evidence type="ECO:0000256" key="2">
    <source>
        <dbReference type="SAM" id="Phobius"/>
    </source>
</evidence>
<dbReference type="PANTHER" id="PTHR47154:SF2">
    <property type="entry name" value="G-PROTEIN COUPLED RECEPTOR MTH-RELATED"/>
    <property type="match status" value="1"/>
</dbReference>
<evidence type="ECO:0000256" key="1">
    <source>
        <dbReference type="SAM" id="MobiDB-lite"/>
    </source>
</evidence>
<protein>
    <submittedName>
        <fullName evidence="3">G protein-coupled receptor</fullName>
    </submittedName>
</protein>
<keyword evidence="3" id="KW-0675">Receptor</keyword>
<dbReference type="Gene3D" id="1.20.1070.10">
    <property type="entry name" value="Rhodopsin 7-helix transmembrane proteins"/>
    <property type="match status" value="1"/>
</dbReference>
<feature type="transmembrane region" description="Helical" evidence="2">
    <location>
        <begin position="178"/>
        <end position="200"/>
    </location>
</feature>
<feature type="region of interest" description="Disordered" evidence="1">
    <location>
        <begin position="61"/>
        <end position="81"/>
    </location>
</feature>
<keyword evidence="4" id="KW-1185">Reference proteome</keyword>
<name>A0A0L7L621_OPEBR</name>
<sequence length="368" mass="42033">MGLNWILEVVSFLVPGFRMWYLTDAYNILIGVSIFLIFVCKRKIMRKLTKLYIRHSKSQWYPGNSTRSNTSSSENSQETQTLQMCANPKGPGYNASLYRVLPNSYGCLTKIDSSHFCVDFYMSESNGIKFAFWITPESDTGSKHNKSEYFQNAAMFISCFFLLLVLIVYALLAELRNLGGLILIAYVVSLFFALLFLAIIRIQQHSENMCYGLRKIVSNPSTNIKGLILPRPSLNEKARIMDKKNINNAPKYVLPCRGYAKARPIHRRGESIKYMMYSIYAWGVPLALTIMLVSINASDLSDKPWVIKPFHMNLGCFIEEHNRLLLRKQLDMSLTNIKKRTKQGTLQYTAGDGNPANNCPVLVFEETY</sequence>
<accession>A0A0L7L621</accession>
<evidence type="ECO:0000313" key="4">
    <source>
        <dbReference type="Proteomes" id="UP000037510"/>
    </source>
</evidence>
<feature type="transmembrane region" description="Helical" evidence="2">
    <location>
        <begin position="274"/>
        <end position="295"/>
    </location>
</feature>
<dbReference type="PANTHER" id="PTHR47154">
    <property type="entry name" value="G-PROTEIN COUPLED RECEPTOR MTH-RELATED"/>
    <property type="match status" value="1"/>
</dbReference>
<keyword evidence="2" id="KW-0472">Membrane</keyword>
<organism evidence="3 4">
    <name type="scientific">Operophtera brumata</name>
    <name type="common">Winter moth</name>
    <name type="synonym">Phalaena brumata</name>
    <dbReference type="NCBI Taxonomy" id="104452"/>
    <lineage>
        <taxon>Eukaryota</taxon>
        <taxon>Metazoa</taxon>
        <taxon>Ecdysozoa</taxon>
        <taxon>Arthropoda</taxon>
        <taxon>Hexapoda</taxon>
        <taxon>Insecta</taxon>
        <taxon>Pterygota</taxon>
        <taxon>Neoptera</taxon>
        <taxon>Endopterygota</taxon>
        <taxon>Lepidoptera</taxon>
        <taxon>Glossata</taxon>
        <taxon>Ditrysia</taxon>
        <taxon>Geometroidea</taxon>
        <taxon>Geometridae</taxon>
        <taxon>Larentiinae</taxon>
        <taxon>Operophtera</taxon>
    </lineage>
</organism>
<dbReference type="AlphaFoldDB" id="A0A0L7L621"/>
<dbReference type="GO" id="GO:0008528">
    <property type="term" value="F:G protein-coupled peptide receptor activity"/>
    <property type="evidence" value="ECO:0007669"/>
    <property type="project" value="TreeGrafter"/>
</dbReference>
<proteinExistence type="predicted"/>